<comment type="pathway">
    <text evidence="2">Lipid metabolism.</text>
</comment>
<evidence type="ECO:0000313" key="14">
    <source>
        <dbReference type="EMBL" id="MFC6280637.1"/>
    </source>
</evidence>
<evidence type="ECO:0000259" key="13">
    <source>
        <dbReference type="Pfam" id="PF06974"/>
    </source>
</evidence>
<dbReference type="EC" id="2.3.1.20" evidence="4"/>
<dbReference type="InterPro" id="IPR009721">
    <property type="entry name" value="O-acyltransferase_WSD1_C"/>
</dbReference>
<accession>A0ABW1TV92</accession>
<evidence type="ECO:0000256" key="9">
    <source>
        <dbReference type="ARBA" id="ARBA00023315"/>
    </source>
</evidence>
<organism evidence="14 15">
    <name type="scientific">Polaromonas aquatica</name>
    <dbReference type="NCBI Taxonomy" id="332657"/>
    <lineage>
        <taxon>Bacteria</taxon>
        <taxon>Pseudomonadati</taxon>
        <taxon>Pseudomonadota</taxon>
        <taxon>Betaproteobacteria</taxon>
        <taxon>Burkholderiales</taxon>
        <taxon>Comamonadaceae</taxon>
        <taxon>Polaromonas</taxon>
    </lineage>
</organism>
<evidence type="ECO:0000256" key="6">
    <source>
        <dbReference type="ARBA" id="ARBA00022679"/>
    </source>
</evidence>
<dbReference type="RefSeq" id="WP_371437727.1">
    <property type="nucleotide sequence ID" value="NZ_JBHSRS010000013.1"/>
</dbReference>
<dbReference type="Proteomes" id="UP001596270">
    <property type="component" value="Unassembled WGS sequence"/>
</dbReference>
<evidence type="ECO:0000256" key="4">
    <source>
        <dbReference type="ARBA" id="ARBA00013244"/>
    </source>
</evidence>
<keyword evidence="7" id="KW-0319">Glycerol metabolism</keyword>
<evidence type="ECO:0000256" key="10">
    <source>
        <dbReference type="ARBA" id="ARBA00048109"/>
    </source>
</evidence>
<feature type="region of interest" description="Disordered" evidence="11">
    <location>
        <begin position="497"/>
        <end position="571"/>
    </location>
</feature>
<name>A0ABW1TV92_9BURK</name>
<feature type="domain" description="O-acyltransferase WSD1-like N-terminal" evidence="12">
    <location>
        <begin position="4"/>
        <end position="286"/>
    </location>
</feature>
<evidence type="ECO:0000313" key="15">
    <source>
        <dbReference type="Proteomes" id="UP001596270"/>
    </source>
</evidence>
<dbReference type="InterPro" id="IPR004255">
    <property type="entry name" value="O-acyltransferase_WSD1_N"/>
</dbReference>
<dbReference type="PANTHER" id="PTHR31650">
    <property type="entry name" value="O-ACYLTRANSFERASE (WSD1-LIKE) FAMILY PROTEIN"/>
    <property type="match status" value="1"/>
</dbReference>
<keyword evidence="9" id="KW-0012">Acyltransferase</keyword>
<feature type="compositionally biased region" description="Polar residues" evidence="11">
    <location>
        <begin position="534"/>
        <end position="545"/>
    </location>
</feature>
<keyword evidence="8" id="KW-0443">Lipid metabolism</keyword>
<evidence type="ECO:0000256" key="5">
    <source>
        <dbReference type="ARBA" id="ARBA00022516"/>
    </source>
</evidence>
<dbReference type="EMBL" id="JBHSRS010000013">
    <property type="protein sequence ID" value="MFC6280637.1"/>
    <property type="molecule type" value="Genomic_DNA"/>
</dbReference>
<evidence type="ECO:0000256" key="3">
    <source>
        <dbReference type="ARBA" id="ARBA00009587"/>
    </source>
</evidence>
<comment type="catalytic activity">
    <reaction evidence="10">
        <text>an acyl-CoA + a 1,2-diacyl-sn-glycerol = a triacyl-sn-glycerol + CoA</text>
        <dbReference type="Rhea" id="RHEA:10868"/>
        <dbReference type="ChEBI" id="CHEBI:17815"/>
        <dbReference type="ChEBI" id="CHEBI:57287"/>
        <dbReference type="ChEBI" id="CHEBI:58342"/>
        <dbReference type="ChEBI" id="CHEBI:64615"/>
        <dbReference type="EC" id="2.3.1.20"/>
    </reaction>
</comment>
<keyword evidence="5" id="KW-0444">Lipid biosynthesis</keyword>
<evidence type="ECO:0000256" key="11">
    <source>
        <dbReference type="SAM" id="MobiDB-lite"/>
    </source>
</evidence>
<comment type="similarity">
    <text evidence="3">Belongs to the long-chain O-acyltransferase family.</text>
</comment>
<evidence type="ECO:0000256" key="1">
    <source>
        <dbReference type="ARBA" id="ARBA00004771"/>
    </source>
</evidence>
<sequence length="571" mass="60759">MKSLTGLDATFLYLETPEMPMHVGSFNLCELPAGFKGSFHKEVTKHLAKRMHLAPVFSHKLVFMPLDLGHPLWVEADSVDINFHIRRADTAKKGAAAMTLAEAQRLCAQLHGELIDRNFPLWEFYVFDRIKLPEAQGGRIVGGFFSKIHHAALDGKGGVMLANALLDMGPVPREVAPPDPGRRRKLESDLKLGKMIGSVFSSSLGQLVKAAKSLPSAATTFGSTLAKQSMASSGTGVKAKMPMKLAPQTPFNAGITTGRVFVTATVPLAECKAMGKAVGGSFNDIVLWICSTALRNYLSQHHSLPKKSLVAAMPVSLREAGATDASNLGNQVSMSLVELGTHLAHPLKRMNAIMASTAKVKTSMQSLKGLLPTDYPSLLAPWLVGGAAKMALNAYGKSGMASRLPMVANLAISNVPGTPVPLYLAGAQFLSFHPLSIIMHGLALNITIQTYAGHVDFGIVADKKALPHASDLAKAIEAAFREAQTLMALPAATTQAAPAKARKTTLSPVTKKTKAASHAKHAPVKTGKRPDTVSKPNTSKKTNAPNHGRPVLKTASEKSAAKTVKRKTVAR</sequence>
<evidence type="ECO:0000256" key="2">
    <source>
        <dbReference type="ARBA" id="ARBA00005189"/>
    </source>
</evidence>
<dbReference type="Pfam" id="PF06974">
    <property type="entry name" value="WS_DGAT_C"/>
    <property type="match status" value="1"/>
</dbReference>
<feature type="compositionally biased region" description="Basic residues" evidence="11">
    <location>
        <begin position="511"/>
        <end position="527"/>
    </location>
</feature>
<evidence type="ECO:0000256" key="7">
    <source>
        <dbReference type="ARBA" id="ARBA00022798"/>
    </source>
</evidence>
<evidence type="ECO:0000259" key="12">
    <source>
        <dbReference type="Pfam" id="PF03007"/>
    </source>
</evidence>
<dbReference type="NCBIfam" id="TIGR02946">
    <property type="entry name" value="acyl_WS_DGAT"/>
    <property type="match status" value="1"/>
</dbReference>
<dbReference type="PANTHER" id="PTHR31650:SF1">
    <property type="entry name" value="WAX ESTER SYNTHASE_DIACYLGLYCEROL ACYLTRANSFERASE 4-RELATED"/>
    <property type="match status" value="1"/>
</dbReference>
<gene>
    <name evidence="14" type="ORF">ACFQND_05260</name>
</gene>
<keyword evidence="6" id="KW-0808">Transferase</keyword>
<reference evidence="15" key="1">
    <citation type="journal article" date="2019" name="Int. J. Syst. Evol. Microbiol.">
        <title>The Global Catalogue of Microorganisms (GCM) 10K type strain sequencing project: providing services to taxonomists for standard genome sequencing and annotation.</title>
        <authorList>
            <consortium name="The Broad Institute Genomics Platform"/>
            <consortium name="The Broad Institute Genome Sequencing Center for Infectious Disease"/>
            <person name="Wu L."/>
            <person name="Ma J."/>
        </authorList>
    </citation>
    <scope>NUCLEOTIDE SEQUENCE [LARGE SCALE GENOMIC DNA]</scope>
    <source>
        <strain evidence="15">CCUG 39402</strain>
    </source>
</reference>
<evidence type="ECO:0000256" key="8">
    <source>
        <dbReference type="ARBA" id="ARBA00023098"/>
    </source>
</evidence>
<feature type="domain" description="O-acyltransferase WSD1 C-terminal" evidence="13">
    <location>
        <begin position="329"/>
        <end position="482"/>
    </location>
</feature>
<protein>
    <recommendedName>
        <fullName evidence="4">diacylglycerol O-acyltransferase</fullName>
        <ecNumber evidence="4">2.3.1.20</ecNumber>
    </recommendedName>
</protein>
<keyword evidence="15" id="KW-1185">Reference proteome</keyword>
<dbReference type="InterPro" id="IPR014292">
    <property type="entry name" value="Acyl_transf_WS/DGAT"/>
</dbReference>
<comment type="pathway">
    <text evidence="1">Glycerolipid metabolism; triacylglycerol biosynthesis.</text>
</comment>
<comment type="caution">
    <text evidence="14">The sequence shown here is derived from an EMBL/GenBank/DDBJ whole genome shotgun (WGS) entry which is preliminary data.</text>
</comment>
<dbReference type="InterPro" id="IPR045034">
    <property type="entry name" value="O-acyltransferase_WSD1-like"/>
</dbReference>
<dbReference type="Pfam" id="PF03007">
    <property type="entry name" value="WS_DGAT_cat"/>
    <property type="match status" value="1"/>
</dbReference>
<proteinExistence type="inferred from homology"/>